<keyword evidence="7 10" id="KW-1133">Transmembrane helix</keyword>
<keyword evidence="8 10" id="KW-0472">Membrane</keyword>
<dbReference type="GO" id="GO:0048608">
    <property type="term" value="P:reproductive structure development"/>
    <property type="evidence" value="ECO:0007669"/>
    <property type="project" value="UniProtKB-ARBA"/>
</dbReference>
<name>A0ABD1V4J1_9LAMI</name>
<comment type="subcellular location">
    <subcellularLocation>
        <location evidence="3">Lipid droplet</location>
    </subcellularLocation>
    <subcellularLocation>
        <location evidence="2">Membrane</location>
        <topology evidence="2">Multi-pass membrane protein</topology>
    </subcellularLocation>
</comment>
<sequence length="166" mass="17442">MAERDRPQPHQVQVHSQQRYEGGGGMKSILPQKGPSTSQVLAVITLLPVGGTLLALAGLTLVGSLIGLAVTTPLFIIFSPVLVPAAILVGLAVTAFLTSGAFGLTGLSSLSWVVNSLRQVTGSMTDQLEHAKRRMGDAAVHMGQKTKETGQMIQQKSQEGKESGRT</sequence>
<organism evidence="12 13">
    <name type="scientific">Abeliophyllum distichum</name>
    <dbReference type="NCBI Taxonomy" id="126358"/>
    <lineage>
        <taxon>Eukaryota</taxon>
        <taxon>Viridiplantae</taxon>
        <taxon>Streptophyta</taxon>
        <taxon>Embryophyta</taxon>
        <taxon>Tracheophyta</taxon>
        <taxon>Spermatophyta</taxon>
        <taxon>Magnoliopsida</taxon>
        <taxon>eudicotyledons</taxon>
        <taxon>Gunneridae</taxon>
        <taxon>Pentapetalae</taxon>
        <taxon>asterids</taxon>
        <taxon>lamiids</taxon>
        <taxon>Lamiales</taxon>
        <taxon>Oleaceae</taxon>
        <taxon>Forsythieae</taxon>
        <taxon>Abeliophyllum</taxon>
    </lineage>
</organism>
<reference evidence="13" key="2">
    <citation type="submission" date="2024-07" db="EMBL/GenBank/DDBJ databases">
        <title>Two chromosome-level genome assemblies of Korean endemic species Abeliophyllum distichum and Forsythia ovata (Oleaceae).</title>
        <authorList>
            <person name="Jang H."/>
        </authorList>
    </citation>
    <scope>NUCLEOTIDE SEQUENCE [LARGE SCALE GENOMIC DNA]</scope>
</reference>
<dbReference type="InterPro" id="IPR000136">
    <property type="entry name" value="Oleosin"/>
</dbReference>
<dbReference type="AlphaFoldDB" id="A0ABD1V4J1"/>
<protein>
    <submittedName>
        <fullName evidence="12">Oleosin 5</fullName>
    </submittedName>
</protein>
<comment type="similarity">
    <text evidence="4">Belongs to the oleosin family.</text>
</comment>
<dbReference type="GO" id="GO:0009791">
    <property type="term" value="P:post-embryonic development"/>
    <property type="evidence" value="ECO:0007669"/>
    <property type="project" value="UniProtKB-ARBA"/>
</dbReference>
<evidence type="ECO:0000256" key="4">
    <source>
        <dbReference type="ARBA" id="ARBA00010858"/>
    </source>
</evidence>
<gene>
    <name evidence="11" type="ORF">Adt_05579</name>
    <name evidence="12" type="ORF">Adt_05605</name>
</gene>
<evidence type="ECO:0000256" key="10">
    <source>
        <dbReference type="SAM" id="Phobius"/>
    </source>
</evidence>
<dbReference type="EMBL" id="JBFOLK010000002">
    <property type="protein sequence ID" value="KAL2532228.1"/>
    <property type="molecule type" value="Genomic_DNA"/>
</dbReference>
<evidence type="ECO:0000256" key="8">
    <source>
        <dbReference type="ARBA" id="ARBA00023136"/>
    </source>
</evidence>
<evidence type="ECO:0000313" key="11">
    <source>
        <dbReference type="EMBL" id="KAL2532228.1"/>
    </source>
</evidence>
<accession>A0ABD1V4J1</accession>
<feature type="region of interest" description="Disordered" evidence="9">
    <location>
        <begin position="135"/>
        <end position="166"/>
    </location>
</feature>
<keyword evidence="6 10" id="KW-0812">Transmembrane</keyword>
<comment type="function">
    <text evidence="1">May have a structural role to stabilize the lipid body during desiccation of the seed by preventing coalescence of the oil. Probably interacts with both lipid and phospholipid moieties of lipid bodies. May also provide recognition signals for specific lipase anchorage in lipolysis during seedling growth.</text>
</comment>
<feature type="transmembrane region" description="Helical" evidence="10">
    <location>
        <begin position="40"/>
        <end position="68"/>
    </location>
</feature>
<evidence type="ECO:0000256" key="1">
    <source>
        <dbReference type="ARBA" id="ARBA00002582"/>
    </source>
</evidence>
<dbReference type="Proteomes" id="UP001604336">
    <property type="component" value="Unassembled WGS sequence"/>
</dbReference>
<feature type="region of interest" description="Disordered" evidence="9">
    <location>
        <begin position="1"/>
        <end position="28"/>
    </location>
</feature>
<dbReference type="PANTHER" id="PTHR33203:SF44">
    <property type="entry name" value="OLEOSIN 20.3 KDA"/>
    <property type="match status" value="1"/>
</dbReference>
<evidence type="ECO:0000256" key="6">
    <source>
        <dbReference type="ARBA" id="ARBA00022692"/>
    </source>
</evidence>
<proteinExistence type="inferred from homology"/>
<keyword evidence="13" id="KW-1185">Reference proteome</keyword>
<reference evidence="12" key="1">
    <citation type="submission" date="2024-07" db="EMBL/GenBank/DDBJ databases">
        <title>Two chromosome-level genome assemblies of Korean endemic species Abeliophyllum distichum and Forsythia ovata (Oleaceae).</title>
        <authorList>
            <person name="Mun J.H."/>
        </authorList>
    </citation>
    <scope>NUCLEOTIDE SEQUENCE</scope>
    <source>
        <strain evidence="12">KNKB198505000391</strain>
        <tissue evidence="12">Leaf</tissue>
    </source>
</reference>
<dbReference type="PANTHER" id="PTHR33203">
    <property type="entry name" value="OLEOSIN"/>
    <property type="match status" value="1"/>
</dbReference>
<dbReference type="Pfam" id="PF01277">
    <property type="entry name" value="Oleosin"/>
    <property type="match status" value="1"/>
</dbReference>
<evidence type="ECO:0000256" key="7">
    <source>
        <dbReference type="ARBA" id="ARBA00022989"/>
    </source>
</evidence>
<feature type="transmembrane region" description="Helical" evidence="10">
    <location>
        <begin position="74"/>
        <end position="97"/>
    </location>
</feature>
<dbReference type="EMBL" id="JBFOLK010000002">
    <property type="protein sequence ID" value="KAL2532254.1"/>
    <property type="molecule type" value="Genomic_DNA"/>
</dbReference>
<evidence type="ECO:0000256" key="5">
    <source>
        <dbReference type="ARBA" id="ARBA00022677"/>
    </source>
</evidence>
<dbReference type="GO" id="GO:0016020">
    <property type="term" value="C:membrane"/>
    <property type="evidence" value="ECO:0007669"/>
    <property type="project" value="UniProtKB-SubCell"/>
</dbReference>
<evidence type="ECO:0000313" key="12">
    <source>
        <dbReference type="EMBL" id="KAL2532254.1"/>
    </source>
</evidence>
<dbReference type="GO" id="GO:0005811">
    <property type="term" value="C:lipid droplet"/>
    <property type="evidence" value="ECO:0007669"/>
    <property type="project" value="UniProtKB-SubCell"/>
</dbReference>
<feature type="compositionally biased region" description="Low complexity" evidence="9">
    <location>
        <begin position="9"/>
        <end position="19"/>
    </location>
</feature>
<evidence type="ECO:0000256" key="3">
    <source>
        <dbReference type="ARBA" id="ARBA00004502"/>
    </source>
</evidence>
<evidence type="ECO:0000313" key="13">
    <source>
        <dbReference type="Proteomes" id="UP001604336"/>
    </source>
</evidence>
<evidence type="ECO:0000256" key="2">
    <source>
        <dbReference type="ARBA" id="ARBA00004141"/>
    </source>
</evidence>
<keyword evidence="5" id="KW-0551">Lipid droplet</keyword>
<evidence type="ECO:0000256" key="9">
    <source>
        <dbReference type="SAM" id="MobiDB-lite"/>
    </source>
</evidence>
<comment type="caution">
    <text evidence="12">The sequence shown here is derived from an EMBL/GenBank/DDBJ whole genome shotgun (WGS) entry which is preliminary data.</text>
</comment>